<keyword evidence="1" id="KW-0812">Transmembrane</keyword>
<dbReference type="InterPro" id="IPR022472">
    <property type="entry name" value="VPLPA-CTERM"/>
</dbReference>
<sequence>MKISKILATTAVAALLPVMASAATISGQMDISGTVNLGTSNFSAGGNVDLNDPGIVIQATGDFGLFATAFSTLVSLTDISFGTPGDIWSAGGFTFTATAFSNIVDAAAKSFVASGYISGNGYDQTIGSLSFTTQSSGDATVSFSSTTSPVPVPAAGFLLVGGLGAMAALRRRKKA</sequence>
<evidence type="ECO:0000313" key="4">
    <source>
        <dbReference type="Proteomes" id="UP001595973"/>
    </source>
</evidence>
<dbReference type="NCBIfam" id="TIGR03370">
    <property type="entry name" value="VPLPA-CTERM"/>
    <property type="match status" value="1"/>
</dbReference>
<protein>
    <submittedName>
        <fullName evidence="3">VPLPA-CTERM sorting domain-containing protein</fullName>
    </submittedName>
</protein>
<dbReference type="EMBL" id="JBHSGI010000024">
    <property type="protein sequence ID" value="MFC4670156.1"/>
    <property type="molecule type" value="Genomic_DNA"/>
</dbReference>
<feature type="chain" id="PRO_5045456506" evidence="2">
    <location>
        <begin position="23"/>
        <end position="175"/>
    </location>
</feature>
<evidence type="ECO:0000256" key="2">
    <source>
        <dbReference type="SAM" id="SignalP"/>
    </source>
</evidence>
<feature type="signal peptide" evidence="2">
    <location>
        <begin position="1"/>
        <end position="22"/>
    </location>
</feature>
<evidence type="ECO:0000313" key="3">
    <source>
        <dbReference type="EMBL" id="MFC4670156.1"/>
    </source>
</evidence>
<feature type="transmembrane region" description="Helical" evidence="1">
    <location>
        <begin position="150"/>
        <end position="169"/>
    </location>
</feature>
<proteinExistence type="predicted"/>
<name>A0ABV9KKS7_9RHOB</name>
<organism evidence="3 4">
    <name type="scientific">Seohaeicola nanhaiensis</name>
    <dbReference type="NCBI Taxonomy" id="1387282"/>
    <lineage>
        <taxon>Bacteria</taxon>
        <taxon>Pseudomonadati</taxon>
        <taxon>Pseudomonadota</taxon>
        <taxon>Alphaproteobacteria</taxon>
        <taxon>Rhodobacterales</taxon>
        <taxon>Roseobacteraceae</taxon>
        <taxon>Seohaeicola</taxon>
    </lineage>
</organism>
<keyword evidence="1" id="KW-0472">Membrane</keyword>
<accession>A0ABV9KKS7</accession>
<keyword evidence="1" id="KW-1133">Transmembrane helix</keyword>
<dbReference type="NCBIfam" id="TIGR02595">
    <property type="entry name" value="PEP_CTERM"/>
    <property type="match status" value="1"/>
</dbReference>
<gene>
    <name evidence="3" type="ORF">ACFO5X_16450</name>
</gene>
<dbReference type="RefSeq" id="WP_380718860.1">
    <property type="nucleotide sequence ID" value="NZ_JBHSGI010000024.1"/>
</dbReference>
<keyword evidence="2" id="KW-0732">Signal</keyword>
<reference evidence="4" key="1">
    <citation type="journal article" date="2019" name="Int. J. Syst. Evol. Microbiol.">
        <title>The Global Catalogue of Microorganisms (GCM) 10K type strain sequencing project: providing services to taxonomists for standard genome sequencing and annotation.</title>
        <authorList>
            <consortium name="The Broad Institute Genomics Platform"/>
            <consortium name="The Broad Institute Genome Sequencing Center for Infectious Disease"/>
            <person name="Wu L."/>
            <person name="Ma J."/>
        </authorList>
    </citation>
    <scope>NUCLEOTIDE SEQUENCE [LARGE SCALE GENOMIC DNA]</scope>
    <source>
        <strain evidence="4">CGMCC 4.7283</strain>
    </source>
</reference>
<keyword evidence="4" id="KW-1185">Reference proteome</keyword>
<evidence type="ECO:0000256" key="1">
    <source>
        <dbReference type="SAM" id="Phobius"/>
    </source>
</evidence>
<dbReference type="InterPro" id="IPR013424">
    <property type="entry name" value="Ice-binding_C"/>
</dbReference>
<dbReference type="Proteomes" id="UP001595973">
    <property type="component" value="Unassembled WGS sequence"/>
</dbReference>
<comment type="caution">
    <text evidence="3">The sequence shown here is derived from an EMBL/GenBank/DDBJ whole genome shotgun (WGS) entry which is preliminary data.</text>
</comment>